<keyword evidence="8 15" id="KW-0378">Hydrolase</keyword>
<feature type="domain" description="AAA+ ATPase" evidence="18">
    <location>
        <begin position="222"/>
        <end position="361"/>
    </location>
</feature>
<dbReference type="GO" id="GO:0004176">
    <property type="term" value="F:ATP-dependent peptidase activity"/>
    <property type="evidence" value="ECO:0007669"/>
    <property type="project" value="InterPro"/>
</dbReference>
<evidence type="ECO:0000256" key="8">
    <source>
        <dbReference type="ARBA" id="ARBA00022801"/>
    </source>
</evidence>
<dbReference type="Gene3D" id="1.10.8.60">
    <property type="match status" value="1"/>
</dbReference>
<comment type="similarity">
    <text evidence="16">Belongs to the AAA ATPase family.</text>
</comment>
<dbReference type="GO" id="GO:0030163">
    <property type="term" value="P:protein catabolic process"/>
    <property type="evidence" value="ECO:0007669"/>
    <property type="project" value="UniProtKB-UniRule"/>
</dbReference>
<comment type="function">
    <text evidence="15">Acts as a processive, ATP-dependent zinc metallopeptidase for both cytoplasmic and membrane proteins. Plays a role in the quality control of integral membrane proteins.</text>
</comment>
<keyword evidence="19" id="KW-0132">Cell division</keyword>
<dbReference type="Proteomes" id="UP000184097">
    <property type="component" value="Unassembled WGS sequence"/>
</dbReference>
<dbReference type="InterPro" id="IPR003959">
    <property type="entry name" value="ATPase_AAA_core"/>
</dbReference>
<dbReference type="Gene3D" id="3.30.720.210">
    <property type="match status" value="1"/>
</dbReference>
<evidence type="ECO:0000256" key="7">
    <source>
        <dbReference type="ARBA" id="ARBA00022741"/>
    </source>
</evidence>
<reference evidence="19 20" key="1">
    <citation type="submission" date="2016-12" db="EMBL/GenBank/DDBJ databases">
        <authorList>
            <person name="Song W.-J."/>
            <person name="Kurnit D.M."/>
        </authorList>
    </citation>
    <scope>NUCLEOTIDE SEQUENCE [LARGE SCALE GENOMIC DNA]</scope>
    <source>
        <strain evidence="19 20">DSM 14810</strain>
    </source>
</reference>
<dbReference type="InterPro" id="IPR003593">
    <property type="entry name" value="AAA+_ATPase"/>
</dbReference>
<keyword evidence="5 15" id="KW-0812">Transmembrane</keyword>
<feature type="transmembrane region" description="Helical" evidence="15">
    <location>
        <begin position="25"/>
        <end position="43"/>
    </location>
</feature>
<feature type="binding site" evidence="15">
    <location>
        <begin position="230"/>
        <end position="237"/>
    </location>
    <ligand>
        <name>ATP</name>
        <dbReference type="ChEBI" id="CHEBI:30616"/>
    </ligand>
</feature>
<comment type="subunit">
    <text evidence="15">Homohexamer.</text>
</comment>
<evidence type="ECO:0000256" key="11">
    <source>
        <dbReference type="ARBA" id="ARBA00022989"/>
    </source>
</evidence>
<comment type="similarity">
    <text evidence="2 15">In the C-terminal section; belongs to the peptidase M41 family.</text>
</comment>
<evidence type="ECO:0000256" key="13">
    <source>
        <dbReference type="ARBA" id="ARBA00023136"/>
    </source>
</evidence>
<keyword evidence="6 15" id="KW-0479">Metal-binding</keyword>
<dbReference type="FunFam" id="3.40.50.300:FF:000001">
    <property type="entry name" value="ATP-dependent zinc metalloprotease FtsH"/>
    <property type="match status" value="1"/>
</dbReference>
<feature type="compositionally biased region" description="Basic and acidic residues" evidence="17">
    <location>
        <begin position="667"/>
        <end position="693"/>
    </location>
</feature>
<dbReference type="InterPro" id="IPR005936">
    <property type="entry name" value="FtsH"/>
</dbReference>
<keyword evidence="19" id="KW-0131">Cell cycle</keyword>
<evidence type="ECO:0000256" key="3">
    <source>
        <dbReference type="ARBA" id="ARBA00022475"/>
    </source>
</evidence>
<evidence type="ECO:0000256" key="17">
    <source>
        <dbReference type="SAM" id="MobiDB-lite"/>
    </source>
</evidence>
<feature type="binding site" evidence="15">
    <location>
        <position position="452"/>
    </location>
    <ligand>
        <name>Zn(2+)</name>
        <dbReference type="ChEBI" id="CHEBI:29105"/>
        <note>catalytic</note>
    </ligand>
</feature>
<gene>
    <name evidence="15" type="primary">ftsH</name>
    <name evidence="19" type="ORF">SAMN02745247_02983</name>
</gene>
<evidence type="ECO:0000256" key="15">
    <source>
        <dbReference type="HAMAP-Rule" id="MF_01458"/>
    </source>
</evidence>
<comment type="cofactor">
    <cofactor evidence="15">
        <name>Zn(2+)</name>
        <dbReference type="ChEBI" id="CHEBI:29105"/>
    </cofactor>
    <text evidence="15">Binds 1 zinc ion per subunit.</text>
</comment>
<accession>A0A1M7T4H1</accession>
<evidence type="ECO:0000256" key="12">
    <source>
        <dbReference type="ARBA" id="ARBA00023049"/>
    </source>
</evidence>
<feature type="transmembrane region" description="Helical" evidence="15">
    <location>
        <begin position="137"/>
        <end position="160"/>
    </location>
</feature>
<dbReference type="GO" id="GO:0005886">
    <property type="term" value="C:plasma membrane"/>
    <property type="evidence" value="ECO:0007669"/>
    <property type="project" value="UniProtKB-SubCell"/>
</dbReference>
<evidence type="ECO:0000256" key="10">
    <source>
        <dbReference type="ARBA" id="ARBA00022840"/>
    </source>
</evidence>
<dbReference type="CDD" id="cd19501">
    <property type="entry name" value="RecA-like_FtsH"/>
    <property type="match status" value="1"/>
</dbReference>
<evidence type="ECO:0000256" key="6">
    <source>
        <dbReference type="ARBA" id="ARBA00022723"/>
    </source>
</evidence>
<evidence type="ECO:0000256" key="5">
    <source>
        <dbReference type="ARBA" id="ARBA00022692"/>
    </source>
</evidence>
<dbReference type="Pfam" id="PF01434">
    <property type="entry name" value="Peptidase_M41"/>
    <property type="match status" value="1"/>
</dbReference>
<dbReference type="InterPro" id="IPR011546">
    <property type="entry name" value="Pept_M41_FtsH_extracell"/>
</dbReference>
<dbReference type="Gene3D" id="3.40.50.300">
    <property type="entry name" value="P-loop containing nucleotide triphosphate hydrolases"/>
    <property type="match status" value="1"/>
</dbReference>
<feature type="binding site" evidence="15">
    <location>
        <position position="456"/>
    </location>
    <ligand>
        <name>Zn(2+)</name>
        <dbReference type="ChEBI" id="CHEBI:29105"/>
        <note>catalytic</note>
    </ligand>
</feature>
<keyword evidence="13 15" id="KW-0472">Membrane</keyword>
<dbReference type="InterPro" id="IPR027417">
    <property type="entry name" value="P-loop_NTPase"/>
</dbReference>
<dbReference type="GO" id="GO:0004222">
    <property type="term" value="F:metalloendopeptidase activity"/>
    <property type="evidence" value="ECO:0007669"/>
    <property type="project" value="InterPro"/>
</dbReference>
<dbReference type="HAMAP" id="MF_01458">
    <property type="entry name" value="FtsH"/>
    <property type="match status" value="1"/>
</dbReference>
<evidence type="ECO:0000256" key="2">
    <source>
        <dbReference type="ARBA" id="ARBA00010044"/>
    </source>
</evidence>
<evidence type="ECO:0000256" key="4">
    <source>
        <dbReference type="ARBA" id="ARBA00022670"/>
    </source>
</evidence>
<dbReference type="FunFam" id="1.10.8.60:FF:000001">
    <property type="entry name" value="ATP-dependent zinc metalloprotease FtsH"/>
    <property type="match status" value="1"/>
</dbReference>
<feature type="active site" evidence="15">
    <location>
        <position position="453"/>
    </location>
</feature>
<evidence type="ECO:0000259" key="18">
    <source>
        <dbReference type="SMART" id="SM00382"/>
    </source>
</evidence>
<keyword evidence="4 15" id="KW-0645">Protease</keyword>
<evidence type="ECO:0000256" key="1">
    <source>
        <dbReference type="ARBA" id="ARBA00004370"/>
    </source>
</evidence>
<organism evidence="19 20">
    <name type="scientific">Butyrivibrio hungatei DSM 14810</name>
    <dbReference type="NCBI Taxonomy" id="1121132"/>
    <lineage>
        <taxon>Bacteria</taxon>
        <taxon>Bacillati</taxon>
        <taxon>Bacillota</taxon>
        <taxon>Clostridia</taxon>
        <taxon>Lachnospirales</taxon>
        <taxon>Lachnospiraceae</taxon>
        <taxon>Butyrivibrio</taxon>
    </lineage>
</organism>
<dbReference type="SUPFAM" id="SSF140990">
    <property type="entry name" value="FtsH protease domain-like"/>
    <property type="match status" value="1"/>
</dbReference>
<feature type="binding site" evidence="15">
    <location>
        <position position="529"/>
    </location>
    <ligand>
        <name>Zn(2+)</name>
        <dbReference type="ChEBI" id="CHEBI:29105"/>
        <note>catalytic</note>
    </ligand>
</feature>
<dbReference type="SMART" id="SM00382">
    <property type="entry name" value="AAA"/>
    <property type="match status" value="1"/>
</dbReference>
<dbReference type="GO" id="GO:0051301">
    <property type="term" value="P:cell division"/>
    <property type="evidence" value="ECO:0007669"/>
    <property type="project" value="UniProtKB-KW"/>
</dbReference>
<evidence type="ECO:0000256" key="9">
    <source>
        <dbReference type="ARBA" id="ARBA00022833"/>
    </source>
</evidence>
<dbReference type="Pfam" id="PF17862">
    <property type="entry name" value="AAA_lid_3"/>
    <property type="match status" value="1"/>
</dbReference>
<comment type="subcellular location">
    <subcellularLocation>
        <location evidence="15">Cell membrane</location>
        <topology evidence="15">Multi-pass membrane protein</topology>
        <orientation evidence="15">Cytoplasmic side</orientation>
    </subcellularLocation>
    <subcellularLocation>
        <location evidence="1">Membrane</location>
    </subcellularLocation>
</comment>
<dbReference type="GO" id="GO:0008270">
    <property type="term" value="F:zinc ion binding"/>
    <property type="evidence" value="ECO:0007669"/>
    <property type="project" value="UniProtKB-UniRule"/>
</dbReference>
<dbReference type="Pfam" id="PF06480">
    <property type="entry name" value="FtsH_ext"/>
    <property type="match status" value="1"/>
</dbReference>
<dbReference type="InterPro" id="IPR037219">
    <property type="entry name" value="Peptidase_M41-like"/>
</dbReference>
<dbReference type="RefSeq" id="WP_072705584.1">
    <property type="nucleotide sequence ID" value="NZ_FRDH01000016.1"/>
</dbReference>
<protein>
    <recommendedName>
        <fullName evidence="15">ATP-dependent zinc metalloprotease FtsH</fullName>
        <ecNumber evidence="15">3.4.24.-</ecNumber>
    </recommendedName>
</protein>
<dbReference type="GO" id="GO:0016887">
    <property type="term" value="F:ATP hydrolysis activity"/>
    <property type="evidence" value="ECO:0007669"/>
    <property type="project" value="UniProtKB-UniRule"/>
</dbReference>
<dbReference type="InterPro" id="IPR000642">
    <property type="entry name" value="Peptidase_M41"/>
</dbReference>
<keyword evidence="10 15" id="KW-0067">ATP-binding</keyword>
<keyword evidence="11 15" id="KW-1133">Transmembrane helix</keyword>
<dbReference type="NCBIfam" id="TIGR01241">
    <property type="entry name" value="FtsH_fam"/>
    <property type="match status" value="1"/>
</dbReference>
<keyword evidence="12 15" id="KW-0482">Metalloprotease</keyword>
<evidence type="ECO:0000256" key="16">
    <source>
        <dbReference type="RuleBase" id="RU003651"/>
    </source>
</evidence>
<evidence type="ECO:0000256" key="14">
    <source>
        <dbReference type="ARBA" id="ARBA00061570"/>
    </source>
</evidence>
<dbReference type="Pfam" id="PF00004">
    <property type="entry name" value="AAA"/>
    <property type="match status" value="1"/>
</dbReference>
<dbReference type="Gene3D" id="1.20.58.760">
    <property type="entry name" value="Peptidase M41"/>
    <property type="match status" value="1"/>
</dbReference>
<dbReference type="PROSITE" id="PS00674">
    <property type="entry name" value="AAA"/>
    <property type="match status" value="1"/>
</dbReference>
<evidence type="ECO:0000313" key="19">
    <source>
        <dbReference type="EMBL" id="SHN65629.1"/>
    </source>
</evidence>
<dbReference type="AlphaFoldDB" id="A0A1M7T4H1"/>
<keyword evidence="9 15" id="KW-0862">Zinc</keyword>
<dbReference type="EC" id="3.4.24.-" evidence="15"/>
<evidence type="ECO:0000313" key="20">
    <source>
        <dbReference type="Proteomes" id="UP000184097"/>
    </source>
</evidence>
<proteinExistence type="inferred from homology"/>
<dbReference type="PANTHER" id="PTHR23076:SF97">
    <property type="entry name" value="ATP-DEPENDENT ZINC METALLOPROTEASE YME1L1"/>
    <property type="match status" value="1"/>
</dbReference>
<dbReference type="GO" id="GO:0006508">
    <property type="term" value="P:proteolysis"/>
    <property type="evidence" value="ECO:0007669"/>
    <property type="project" value="UniProtKB-KW"/>
</dbReference>
<dbReference type="InterPro" id="IPR041569">
    <property type="entry name" value="AAA_lid_3"/>
</dbReference>
<name>A0A1M7T4H1_9FIRM</name>
<dbReference type="EMBL" id="FRDH01000016">
    <property type="protein sequence ID" value="SHN65629.1"/>
    <property type="molecule type" value="Genomic_DNA"/>
</dbReference>
<comment type="similarity">
    <text evidence="14 15">In the central section; belongs to the AAA ATPase family.</text>
</comment>
<dbReference type="PANTHER" id="PTHR23076">
    <property type="entry name" value="METALLOPROTEASE M41 FTSH"/>
    <property type="match status" value="1"/>
</dbReference>
<keyword evidence="7 15" id="KW-0547">Nucleotide-binding</keyword>
<keyword evidence="3 15" id="KW-1003">Cell membrane</keyword>
<dbReference type="FunFam" id="1.20.58.760:FF:000001">
    <property type="entry name" value="ATP-dependent zinc metalloprotease FtsH"/>
    <property type="match status" value="1"/>
</dbReference>
<dbReference type="SUPFAM" id="SSF52540">
    <property type="entry name" value="P-loop containing nucleoside triphosphate hydrolases"/>
    <property type="match status" value="1"/>
</dbReference>
<feature type="region of interest" description="Disordered" evidence="17">
    <location>
        <begin position="658"/>
        <end position="732"/>
    </location>
</feature>
<sequence length="732" mass="81011">MDNNQNQRNNNPLGGDNNSPRRQNIILLLVAALVTMICMTYFLKAFSDDTNREITYSEFLQMVDDGKVDSIVIESDRIDIYPVDSKKENQSPSYYYFTGNNTVTYYTGKAEEDTDLTKRMLEAGVDVSSEVPDNSGLILAFIIQYVAPILLLWLILSFVFRKMSKGGGPLSVGKSNAKVYVQKETGVTFKDVAGEDEAKESLVEVVDFLHNPAKYSKIGAKLPKGALLVGPPGTGKTLLAKAVAGEAHVPFYSLAGSDFIELYVGVGASRVRDLFSEASKNAPCIIFIDEIDAIGRSRDNKYGGGNEEREQTLNQLLSEMDGFDSSKGVLILGATNRPEILDKALLRPGRFDRRIIVDKPDLKGREEILKVHSKDVKMDETVDLKELALATGGCVGSDLANMINEAAIIAVKEGREFVSQKDLMEAFEQVIAGKEKKDSILSKEERKLVSYHEVGHALVSAVLSNTEPVQKITIVPRTKGSLGYVLHLPEDENQLRTKDELLERIIVSLGGRAAEELVFNTVTTGAAQDIDDATAVARNMITLYGMSDRFGLMQLESIQNRYLDGNRVLQCSDETATLIDEEVKKLLAECYEKAKKIVGEHLDTMDKIAQFLIEKETITGAEFMKIYREAENLPEPTEEEKEAAKAKRLYATRAESAKVGENVPVKKKNEEAPKEEDPKEETPADGPLFKETESIFTTPVQNEETKDNDENQDDQPNVGGGTFSHVPNDFDK</sequence>
<dbReference type="GO" id="GO:0005524">
    <property type="term" value="F:ATP binding"/>
    <property type="evidence" value="ECO:0007669"/>
    <property type="project" value="UniProtKB-UniRule"/>
</dbReference>
<dbReference type="InterPro" id="IPR003960">
    <property type="entry name" value="ATPase_AAA_CS"/>
</dbReference>